<evidence type="ECO:0000313" key="2">
    <source>
        <dbReference type="Proteomes" id="UP000178603"/>
    </source>
</evidence>
<proteinExistence type="predicted"/>
<organism evidence="1 2">
    <name type="scientific">Candidatus Woesebacteria bacterium RIFCSPHIGHO2_12_FULL_41_24</name>
    <dbReference type="NCBI Taxonomy" id="1802510"/>
    <lineage>
        <taxon>Bacteria</taxon>
        <taxon>Candidatus Woeseibacteriota</taxon>
    </lineage>
</organism>
<comment type="caution">
    <text evidence="1">The sequence shown here is derived from an EMBL/GenBank/DDBJ whole genome shotgun (WGS) entry which is preliminary data.</text>
</comment>
<gene>
    <name evidence="1" type="ORF">A3E44_01765</name>
</gene>
<protein>
    <submittedName>
        <fullName evidence="1">Uncharacterized protein</fullName>
    </submittedName>
</protein>
<sequence>MTPEMRKSFGIEVYRIESANQKEAEPFVGRVVKRVKQLQGKIENPHPNFDPIERARTLSDLLYEPNLATQTKAGAQAVFSELTKEYFFATDDYDSALLVLKTGLEMLTSPLDKQGVEAFELKLNTAFEQLKDTEGQALAFSFDLKPTENPNEKEIELVAIGIPEDLVNLTSVPNLVSIEQ</sequence>
<accession>A0A1F8ASY6</accession>
<reference evidence="1 2" key="1">
    <citation type="journal article" date="2016" name="Nat. Commun.">
        <title>Thousands of microbial genomes shed light on interconnected biogeochemical processes in an aquifer system.</title>
        <authorList>
            <person name="Anantharaman K."/>
            <person name="Brown C.T."/>
            <person name="Hug L.A."/>
            <person name="Sharon I."/>
            <person name="Castelle C.J."/>
            <person name="Probst A.J."/>
            <person name="Thomas B.C."/>
            <person name="Singh A."/>
            <person name="Wilkins M.J."/>
            <person name="Karaoz U."/>
            <person name="Brodie E.L."/>
            <person name="Williams K.H."/>
            <person name="Hubbard S.S."/>
            <person name="Banfield J.F."/>
        </authorList>
    </citation>
    <scope>NUCLEOTIDE SEQUENCE [LARGE SCALE GENOMIC DNA]</scope>
</reference>
<name>A0A1F8ASY6_9BACT</name>
<dbReference type="EMBL" id="MGGW01000009">
    <property type="protein sequence ID" value="OGM54864.1"/>
    <property type="molecule type" value="Genomic_DNA"/>
</dbReference>
<dbReference type="AlphaFoldDB" id="A0A1F8ASY6"/>
<evidence type="ECO:0000313" key="1">
    <source>
        <dbReference type="EMBL" id="OGM54864.1"/>
    </source>
</evidence>
<dbReference type="Proteomes" id="UP000178603">
    <property type="component" value="Unassembled WGS sequence"/>
</dbReference>